<dbReference type="AlphaFoldDB" id="A0A9D2ACK8"/>
<accession>A0A9D2ACK8</accession>
<evidence type="ECO:0000256" key="10">
    <source>
        <dbReference type="HAMAP-Rule" id="MF_01465"/>
    </source>
</evidence>
<feature type="transmembrane region" description="Helical" evidence="10">
    <location>
        <begin position="67"/>
        <end position="94"/>
    </location>
</feature>
<feature type="transmembrane region" description="Helical" evidence="10">
    <location>
        <begin position="18"/>
        <end position="39"/>
    </location>
</feature>
<dbReference type="Gene3D" id="1.10.3370.10">
    <property type="entry name" value="SecY subunit domain"/>
    <property type="match status" value="1"/>
</dbReference>
<comment type="caution">
    <text evidence="12">The sequence shown here is derived from an EMBL/GenBank/DDBJ whole genome shotgun (WGS) entry which is preliminary data.</text>
</comment>
<dbReference type="GO" id="GO:0065002">
    <property type="term" value="P:intracellular protein transmembrane transport"/>
    <property type="evidence" value="ECO:0007669"/>
    <property type="project" value="UniProtKB-UniRule"/>
</dbReference>
<evidence type="ECO:0000256" key="2">
    <source>
        <dbReference type="ARBA" id="ARBA00005751"/>
    </source>
</evidence>
<evidence type="ECO:0000256" key="5">
    <source>
        <dbReference type="ARBA" id="ARBA00022927"/>
    </source>
</evidence>
<dbReference type="GO" id="GO:0006605">
    <property type="term" value="P:protein targeting"/>
    <property type="evidence" value="ECO:0007669"/>
    <property type="project" value="UniProtKB-UniRule"/>
</dbReference>
<keyword evidence="3 10" id="KW-0813">Transport</keyword>
<keyword evidence="10" id="KW-1003">Cell membrane</keyword>
<sequence length="432" mass="47225">MFDTFRNAWKIPELRKKILFTLMILVIFRLGCAISVPYVNVDALELFRQLGGSGNMLDYLNMMSGGALSQCAIFALSVSPYINASIIIQLLTVAIPALERLSKEGEEGRRKLTRITRYTGAGIGVAMSIGYYMVLRSWGVLTYNTGWEAWFSAVVIVLSFAAGSQLLTWMGEQIDDKGIGNGVSLLIFVGIISRWSDVIGSVQALLAEAADGKPQYYVYIPVIAILAIAAVVFVVILTNGERRIPVQYAKRVVGRKMYGGQASHIPIKVNMSGVMPVIFASTLCSIPNMIGSLLQVKSSFWVAFFDVFNYNSVLYAVIYLLLILAFNYFYVAIQYNPVEIANNLRKNNGAIPGIRPGKPTSDFITKSLSKITLIGAVFLGIVAVLPIVLGNVTGVSIQLGGTSLLIVVGVALDTGRSMESYMLMRHHKGFLE</sequence>
<dbReference type="GO" id="GO:0043952">
    <property type="term" value="P:protein transport by the Sec complex"/>
    <property type="evidence" value="ECO:0007669"/>
    <property type="project" value="UniProtKB-UniRule"/>
</dbReference>
<dbReference type="GO" id="GO:0005886">
    <property type="term" value="C:plasma membrane"/>
    <property type="evidence" value="ECO:0007669"/>
    <property type="project" value="UniProtKB-SubCell"/>
</dbReference>
<dbReference type="PRINTS" id="PR00303">
    <property type="entry name" value="SECYTRNLCASE"/>
</dbReference>
<dbReference type="PIRSF" id="PIRSF004557">
    <property type="entry name" value="SecY"/>
    <property type="match status" value="1"/>
</dbReference>
<feature type="transmembrane region" description="Helical" evidence="10">
    <location>
        <begin position="273"/>
        <end position="293"/>
    </location>
</feature>
<reference evidence="12" key="2">
    <citation type="submission" date="2021-04" db="EMBL/GenBank/DDBJ databases">
        <authorList>
            <person name="Gilroy R."/>
        </authorList>
    </citation>
    <scope>NUCLEOTIDE SEQUENCE</scope>
    <source>
        <strain evidence="12">2239</strain>
    </source>
</reference>
<keyword evidence="5 10" id="KW-0653">Protein transport</keyword>
<reference evidence="12" key="1">
    <citation type="journal article" date="2021" name="PeerJ">
        <title>Extensive microbial diversity within the chicken gut microbiome revealed by metagenomics and culture.</title>
        <authorList>
            <person name="Gilroy R."/>
            <person name="Ravi A."/>
            <person name="Getino M."/>
            <person name="Pursley I."/>
            <person name="Horton D.L."/>
            <person name="Alikhan N.F."/>
            <person name="Baker D."/>
            <person name="Gharbi K."/>
            <person name="Hall N."/>
            <person name="Watson M."/>
            <person name="Adriaenssens E.M."/>
            <person name="Foster-Nyarko E."/>
            <person name="Jarju S."/>
            <person name="Secka A."/>
            <person name="Antonio M."/>
            <person name="Oren A."/>
            <person name="Chaudhuri R.R."/>
            <person name="La Ragione R."/>
            <person name="Hildebrand F."/>
            <person name="Pallen M.J."/>
        </authorList>
    </citation>
    <scope>NUCLEOTIDE SEQUENCE</scope>
    <source>
        <strain evidence="12">2239</strain>
    </source>
</reference>
<feature type="transmembrane region" description="Helical" evidence="10">
    <location>
        <begin position="313"/>
        <end position="333"/>
    </location>
</feature>
<dbReference type="EMBL" id="DXFW01000002">
    <property type="protein sequence ID" value="HIX04526.1"/>
    <property type="molecule type" value="Genomic_DNA"/>
</dbReference>
<name>A0A9D2ACK8_9FIRM</name>
<dbReference type="NCBIfam" id="TIGR00967">
    <property type="entry name" value="3a0501s007"/>
    <property type="match status" value="1"/>
</dbReference>
<evidence type="ECO:0000256" key="11">
    <source>
        <dbReference type="RuleBase" id="RU004349"/>
    </source>
</evidence>
<gene>
    <name evidence="10 12" type="primary">secY</name>
    <name evidence="12" type="ORF">H9865_00230</name>
</gene>
<evidence type="ECO:0000256" key="6">
    <source>
        <dbReference type="ARBA" id="ARBA00022989"/>
    </source>
</evidence>
<keyword evidence="7 10" id="KW-0811">Translocation</keyword>
<dbReference type="SUPFAM" id="SSF103491">
    <property type="entry name" value="Preprotein translocase SecY subunit"/>
    <property type="match status" value="1"/>
</dbReference>
<feature type="transmembrane region" description="Helical" evidence="10">
    <location>
        <begin position="179"/>
        <end position="196"/>
    </location>
</feature>
<evidence type="ECO:0000256" key="9">
    <source>
        <dbReference type="ARBA" id="ARBA00039733"/>
    </source>
</evidence>
<keyword evidence="8 10" id="KW-0472">Membrane</keyword>
<dbReference type="FunFam" id="1.10.3370.10:FF:000001">
    <property type="entry name" value="Preprotein translocase subunit SecY"/>
    <property type="match status" value="1"/>
</dbReference>
<keyword evidence="4 10" id="KW-0812">Transmembrane</keyword>
<evidence type="ECO:0000313" key="12">
    <source>
        <dbReference type="EMBL" id="HIX04526.1"/>
    </source>
</evidence>
<feature type="transmembrane region" description="Helical" evidence="10">
    <location>
        <begin position="216"/>
        <end position="237"/>
    </location>
</feature>
<organism evidence="12 13">
    <name type="scientific">Candidatus Allofournierella pullicola</name>
    <dbReference type="NCBI Taxonomy" id="2838596"/>
    <lineage>
        <taxon>Bacteria</taxon>
        <taxon>Bacillati</taxon>
        <taxon>Bacillota</taxon>
        <taxon>Clostridia</taxon>
        <taxon>Eubacteriales</taxon>
        <taxon>Oscillospiraceae</taxon>
        <taxon>Allofournierella</taxon>
    </lineage>
</organism>
<evidence type="ECO:0000256" key="8">
    <source>
        <dbReference type="ARBA" id="ARBA00023136"/>
    </source>
</evidence>
<feature type="transmembrane region" description="Helical" evidence="10">
    <location>
        <begin position="395"/>
        <end position="415"/>
    </location>
</feature>
<feature type="transmembrane region" description="Helical" evidence="10">
    <location>
        <begin position="371"/>
        <end position="389"/>
    </location>
</feature>
<comment type="subcellular location">
    <subcellularLocation>
        <location evidence="10">Cell membrane</location>
        <topology evidence="10">Multi-pass membrane protein</topology>
    </subcellularLocation>
    <subcellularLocation>
        <location evidence="1">Membrane</location>
        <topology evidence="1">Multi-pass membrane protein</topology>
    </subcellularLocation>
</comment>
<feature type="transmembrane region" description="Helical" evidence="10">
    <location>
        <begin position="115"/>
        <end position="135"/>
    </location>
</feature>
<evidence type="ECO:0000256" key="7">
    <source>
        <dbReference type="ARBA" id="ARBA00023010"/>
    </source>
</evidence>
<comment type="function">
    <text evidence="10">The central subunit of the protein translocation channel SecYEG. Consists of two halves formed by TMs 1-5 and 6-10. These two domains form a lateral gate at the front which open onto the bilayer between TMs 2 and 7, and are clamped together by SecE at the back. The channel is closed by both a pore ring composed of hydrophobic SecY resides and a short helix (helix 2A) on the extracellular side of the membrane which forms a plug. The plug probably moves laterally to allow the channel to open. The ring and the pore may move independently.</text>
</comment>
<dbReference type="InterPro" id="IPR026593">
    <property type="entry name" value="SecY"/>
</dbReference>
<comment type="subunit">
    <text evidence="10">Component of the Sec protein translocase complex. Heterotrimer consisting of SecY, SecE and SecG subunits. The heterotrimers can form oligomers, although 1 heterotrimer is thought to be able to translocate proteins. Interacts with the ribosome. Interacts with SecDF, and other proteins may be involved. Interacts with SecA.</text>
</comment>
<proteinExistence type="inferred from homology"/>
<dbReference type="PANTHER" id="PTHR10906">
    <property type="entry name" value="SECY/SEC61-ALPHA FAMILY MEMBER"/>
    <property type="match status" value="1"/>
</dbReference>
<dbReference type="PROSITE" id="PS00756">
    <property type="entry name" value="SECY_2"/>
    <property type="match status" value="1"/>
</dbReference>
<dbReference type="InterPro" id="IPR002208">
    <property type="entry name" value="SecY/SEC61-alpha"/>
</dbReference>
<feature type="transmembrane region" description="Helical" evidence="10">
    <location>
        <begin position="147"/>
        <end position="167"/>
    </location>
</feature>
<dbReference type="InterPro" id="IPR023201">
    <property type="entry name" value="SecY_dom_sf"/>
</dbReference>
<dbReference type="InterPro" id="IPR030659">
    <property type="entry name" value="SecY_CS"/>
</dbReference>
<comment type="similarity">
    <text evidence="2 10 11">Belongs to the SecY/SEC61-alpha family.</text>
</comment>
<keyword evidence="6 10" id="KW-1133">Transmembrane helix</keyword>
<evidence type="ECO:0000256" key="4">
    <source>
        <dbReference type="ARBA" id="ARBA00022692"/>
    </source>
</evidence>
<evidence type="ECO:0000256" key="3">
    <source>
        <dbReference type="ARBA" id="ARBA00022448"/>
    </source>
</evidence>
<dbReference type="HAMAP" id="MF_01465">
    <property type="entry name" value="SecY"/>
    <property type="match status" value="1"/>
</dbReference>
<evidence type="ECO:0000313" key="13">
    <source>
        <dbReference type="Proteomes" id="UP000824193"/>
    </source>
</evidence>
<evidence type="ECO:0000256" key="1">
    <source>
        <dbReference type="ARBA" id="ARBA00004141"/>
    </source>
</evidence>
<dbReference type="Pfam" id="PF00344">
    <property type="entry name" value="SecY"/>
    <property type="match status" value="1"/>
</dbReference>
<dbReference type="Proteomes" id="UP000824193">
    <property type="component" value="Unassembled WGS sequence"/>
</dbReference>
<protein>
    <recommendedName>
        <fullName evidence="9 10">Protein translocase subunit SecY</fullName>
    </recommendedName>
</protein>